<organism evidence="3">
    <name type="scientific">mine drainage metagenome</name>
    <dbReference type="NCBI Taxonomy" id="410659"/>
    <lineage>
        <taxon>unclassified sequences</taxon>
        <taxon>metagenomes</taxon>
        <taxon>ecological metagenomes</taxon>
    </lineage>
</organism>
<feature type="region of interest" description="Disordered" evidence="1">
    <location>
        <begin position="214"/>
        <end position="239"/>
    </location>
</feature>
<name>A0A1J5SUI4_9ZZZZ</name>
<comment type="caution">
    <text evidence="3">The sequence shown here is derived from an EMBL/GenBank/DDBJ whole genome shotgun (WGS) entry which is preliminary data.</text>
</comment>
<dbReference type="GO" id="GO:0004803">
    <property type="term" value="F:transposase activity"/>
    <property type="evidence" value="ECO:0007669"/>
    <property type="project" value="InterPro"/>
</dbReference>
<dbReference type="AlphaFoldDB" id="A0A1J5SUI4"/>
<evidence type="ECO:0000259" key="2">
    <source>
        <dbReference type="SMART" id="SM01321"/>
    </source>
</evidence>
<sequence>MPRRARISIPGIPWHIIQRGNNRSACFHAEEDYQFYLHYLEEFAAKFGCAVHTYVLMTNHVHLLLTPARPDSAALLMKNLGQRYVQYINRTYKRSGTLWEGRFRSCLTQTEDYVLACYRYIELNPVRAGMVVRPQDYRWTSYHANALGKVSRIIKPHEEYQRLGGDDETTQIAYRALFKAHLDEETVEQIRNATNGNYALGSERFQKEIGAMLGRRASKGQSGRPSKDRLVDTRQGTLL</sequence>
<dbReference type="GO" id="GO:0006313">
    <property type="term" value="P:DNA transposition"/>
    <property type="evidence" value="ECO:0007669"/>
    <property type="project" value="InterPro"/>
</dbReference>
<evidence type="ECO:0000313" key="3">
    <source>
        <dbReference type="EMBL" id="OIR07704.1"/>
    </source>
</evidence>
<dbReference type="GO" id="GO:0003677">
    <property type="term" value="F:DNA binding"/>
    <property type="evidence" value="ECO:0007669"/>
    <property type="project" value="InterPro"/>
</dbReference>
<dbReference type="EMBL" id="MLJW01000035">
    <property type="protein sequence ID" value="OIR07704.1"/>
    <property type="molecule type" value="Genomic_DNA"/>
</dbReference>
<dbReference type="PANTHER" id="PTHR34322:SF2">
    <property type="entry name" value="TRANSPOSASE IS200-LIKE DOMAIN-CONTAINING PROTEIN"/>
    <property type="match status" value="1"/>
</dbReference>
<proteinExistence type="predicted"/>
<reference evidence="3" key="1">
    <citation type="submission" date="2016-10" db="EMBL/GenBank/DDBJ databases">
        <title>Sequence of Gallionella enrichment culture.</title>
        <authorList>
            <person name="Poehlein A."/>
            <person name="Muehling M."/>
            <person name="Daniel R."/>
        </authorList>
    </citation>
    <scope>NUCLEOTIDE SEQUENCE</scope>
</reference>
<dbReference type="PANTHER" id="PTHR34322">
    <property type="entry name" value="TRANSPOSASE, Y1_TNP DOMAIN-CONTAINING"/>
    <property type="match status" value="1"/>
</dbReference>
<evidence type="ECO:0000256" key="1">
    <source>
        <dbReference type="SAM" id="MobiDB-lite"/>
    </source>
</evidence>
<gene>
    <name evidence="3" type="ORF">GALL_99860</name>
</gene>
<dbReference type="Gene3D" id="3.30.70.1290">
    <property type="entry name" value="Transposase IS200-like"/>
    <property type="match status" value="1"/>
</dbReference>
<protein>
    <submittedName>
        <fullName evidence="3">Transposase IS200 like protein</fullName>
    </submittedName>
</protein>
<feature type="domain" description="Transposase IS200-like" evidence="2">
    <location>
        <begin position="9"/>
        <end position="124"/>
    </location>
</feature>
<dbReference type="SMART" id="SM01321">
    <property type="entry name" value="Y1_Tnp"/>
    <property type="match status" value="1"/>
</dbReference>
<dbReference type="Pfam" id="PF01797">
    <property type="entry name" value="Y1_Tnp"/>
    <property type="match status" value="1"/>
</dbReference>
<dbReference type="InterPro" id="IPR002686">
    <property type="entry name" value="Transposase_17"/>
</dbReference>
<dbReference type="InterPro" id="IPR036515">
    <property type="entry name" value="Transposase_17_sf"/>
</dbReference>
<dbReference type="SUPFAM" id="SSF143422">
    <property type="entry name" value="Transposase IS200-like"/>
    <property type="match status" value="1"/>
</dbReference>
<accession>A0A1J5SUI4</accession>